<keyword evidence="4" id="KW-1185">Reference proteome</keyword>
<evidence type="ECO:0000313" key="3">
    <source>
        <dbReference type="EMBL" id="MFD0902678.1"/>
    </source>
</evidence>
<protein>
    <submittedName>
        <fullName evidence="3">DUF4132 domain-containing protein</fullName>
    </submittedName>
</protein>
<evidence type="ECO:0000313" key="4">
    <source>
        <dbReference type="Proteomes" id="UP001596972"/>
    </source>
</evidence>
<evidence type="ECO:0000259" key="2">
    <source>
        <dbReference type="Pfam" id="PF13569"/>
    </source>
</evidence>
<sequence>MWQDLSVIPASWRSRVHPRKDGPTAPDPAVDEALAGDVLRRLAGVRERLVEYIETGDRFLFDEELIDPARAYLSGEADPVGAAATLVLLSDTTVASGFYGSAGPRTRTRFDGLADAWTAEHGLAFAASAFVELSGIGPRMAWPGTDHYARGVHASIEHSLALLWDARHGGVRRMRELLTAADEAVLDRLGALRTTGPRRVVASYLVPQRDDWLDECLAAAPPGTGWEGRAGWMLWCCPGSAARFEQARGVLHSGRYELVPDVLATVYAAAGPALVPVLGAALDDRPLAQNRDAVLTLLARLPYDEAFSVLVERADAAPVRRALGAAARRFPERARRLLPSEPGPAGRPVPDASEGAPDAPIALPELLLRPPWDRPVSRGVPGLKPPSGRAVVWQPGERERWAAEAAAWRPEVLGGKDPDAALAKAIDAVRAGTGDRIRQELTVFLHAPDDVVDTLVPGWEPYSHDFTYGWIRPFIARFELGAREVAMRFAARPRKHHARQAREALLPFRDAEVAERMAGWLARGVEPLDPVRDWFGRHGAAAVPLLVPAALGRPGARRRQAEHALRFVAELTGPADVVAAAGEHGEAVRRLLAEPALPPELPKIPGWAAPGVLPRVRLRDRAAVLPDAAAGHLVTALAVAAPGLDEVREACDPASLAAFAWALFERWLAEGAPPRDGWALRSLGLAGDDDTVRRLVPLVREWAGTKKLHDRAVKGLEVLVAIGTPVAVLHLHEMRRKGGTSGVREAARTLFGQVAARAHLTADRLSERIVLDYGLDADGGTTLDYGARRFRVGFGGGLEPYVADHTGRPLAALPEPGAGDDPELAEAARRRFTAMKAEVRTASTYLMERLEKAMVRRRTWTVEEFRALFAEHPLVRHIARRLVWTADGAAFRIAEDRTFADVHDDAFVLPGTAVVRLAHPAELGDDLGAWTETFADYEIDQPFRQLGRPFHLLTEDERATGRLKRFEGLAVDENRVHAMEYRRWALSTLVGDVHPGGDLPGVLLAREVPDALRVEVTVRRWGVATGIEHRVGTVAVDAADPALASEAVADLLWLVG</sequence>
<dbReference type="Pfam" id="PF13569">
    <property type="entry name" value="DUF4132"/>
    <property type="match status" value="1"/>
</dbReference>
<evidence type="ECO:0000256" key="1">
    <source>
        <dbReference type="SAM" id="MobiDB-lite"/>
    </source>
</evidence>
<proteinExistence type="predicted"/>
<reference evidence="4" key="1">
    <citation type="journal article" date="2019" name="Int. J. Syst. Evol. Microbiol.">
        <title>The Global Catalogue of Microorganisms (GCM) 10K type strain sequencing project: providing services to taxonomists for standard genome sequencing and annotation.</title>
        <authorList>
            <consortium name="The Broad Institute Genomics Platform"/>
            <consortium name="The Broad Institute Genome Sequencing Center for Infectious Disease"/>
            <person name="Wu L."/>
            <person name="Ma J."/>
        </authorList>
    </citation>
    <scope>NUCLEOTIDE SEQUENCE [LARGE SCALE GENOMIC DNA]</scope>
    <source>
        <strain evidence="4">JCM 31202</strain>
    </source>
</reference>
<feature type="domain" description="DUF4132" evidence="2">
    <location>
        <begin position="807"/>
        <end position="984"/>
    </location>
</feature>
<dbReference type="Proteomes" id="UP001596972">
    <property type="component" value="Unassembled WGS sequence"/>
</dbReference>
<dbReference type="InterPro" id="IPR025406">
    <property type="entry name" value="DUF4132"/>
</dbReference>
<gene>
    <name evidence="3" type="ORF">ACFQ11_19920</name>
</gene>
<dbReference type="EMBL" id="JBHTJA010000039">
    <property type="protein sequence ID" value="MFD0902678.1"/>
    <property type="molecule type" value="Genomic_DNA"/>
</dbReference>
<accession>A0ABW3EQP0</accession>
<feature type="region of interest" description="Disordered" evidence="1">
    <location>
        <begin position="334"/>
        <end position="356"/>
    </location>
</feature>
<comment type="caution">
    <text evidence="3">The sequence shown here is derived from an EMBL/GenBank/DDBJ whole genome shotgun (WGS) entry which is preliminary data.</text>
</comment>
<organism evidence="3 4">
    <name type="scientific">Actinomadura sediminis</name>
    <dbReference type="NCBI Taxonomy" id="1038904"/>
    <lineage>
        <taxon>Bacteria</taxon>
        <taxon>Bacillati</taxon>
        <taxon>Actinomycetota</taxon>
        <taxon>Actinomycetes</taxon>
        <taxon>Streptosporangiales</taxon>
        <taxon>Thermomonosporaceae</taxon>
        <taxon>Actinomadura</taxon>
    </lineage>
</organism>
<name>A0ABW3EQP0_9ACTN</name>
<dbReference type="RefSeq" id="WP_378300695.1">
    <property type="nucleotide sequence ID" value="NZ_JBHTJA010000039.1"/>
</dbReference>